<accession>A0A1E3GT51</accession>
<dbReference type="STRING" id="291169.A9E74_01111"/>
<evidence type="ECO:0000256" key="1">
    <source>
        <dbReference type="SAM" id="SignalP"/>
    </source>
</evidence>
<evidence type="ECO:0008006" key="4">
    <source>
        <dbReference type="Google" id="ProtNLM"/>
    </source>
</evidence>
<dbReference type="EMBL" id="MCRI01000008">
    <property type="protein sequence ID" value="ODN67207.1"/>
    <property type="molecule type" value="Genomic_DNA"/>
</dbReference>
<dbReference type="AlphaFoldDB" id="A0A1E3GT51"/>
<evidence type="ECO:0000313" key="2">
    <source>
        <dbReference type="EMBL" id="ODN67207.1"/>
    </source>
</evidence>
<organism evidence="2 3">
    <name type="scientific">Methylophaga muralis</name>
    <dbReference type="NCBI Taxonomy" id="291169"/>
    <lineage>
        <taxon>Bacteria</taxon>
        <taxon>Pseudomonadati</taxon>
        <taxon>Pseudomonadota</taxon>
        <taxon>Gammaproteobacteria</taxon>
        <taxon>Thiotrichales</taxon>
        <taxon>Piscirickettsiaceae</taxon>
        <taxon>Methylophaga</taxon>
    </lineage>
</organism>
<keyword evidence="3" id="KW-1185">Reference proteome</keyword>
<feature type="chain" id="PRO_5009128706" description="DUF3034 domain-containing protein" evidence="1">
    <location>
        <begin position="19"/>
        <end position="276"/>
    </location>
</feature>
<proteinExistence type="predicted"/>
<comment type="caution">
    <text evidence="2">The sequence shown here is derived from an EMBL/GenBank/DDBJ whole genome shotgun (WGS) entry which is preliminary data.</text>
</comment>
<reference evidence="2 3" key="1">
    <citation type="submission" date="2016-07" db="EMBL/GenBank/DDBJ databases">
        <title>Draft Genome Sequence of Methylophaga muralis Bur 1.</title>
        <authorList>
            <person name="Vasilenko O.V."/>
            <person name="Doronina N.V."/>
            <person name="Shmareva M.N."/>
            <person name="Tarlachkov S.V."/>
            <person name="Mustakhimov I."/>
            <person name="Trotsenko Y.A."/>
        </authorList>
    </citation>
    <scope>NUCLEOTIDE SEQUENCE [LARGE SCALE GENOMIC DNA]</scope>
    <source>
        <strain evidence="2 3">Bur 1</strain>
    </source>
</reference>
<dbReference type="InterPro" id="IPR021393">
    <property type="entry name" value="DUF3034"/>
</dbReference>
<sequence length="276" mass="30037">MRHILLLLTLTFTSQLYAADGKLLATPGISQIEGAGGGGFVPWAQLAGYGSRDEIAANVFCSGANVDDYDLHVCGAQATFYDRVEFSVAKQKFHVDALNLNIKQHVLGVKARLYGDIVYSRFPQISLGIQHKKLDDPTVAYLLGADEDSGTDVYLAASKLHLGAIGGYNWLWNITARSTEANQTGLLGFGSAERGNQREIVLEASTAILFGRHLALGVEYRQKPDNLGLKEDDWSNVFVAWFPNKVISLTAAWLDLGEIAGAKNQKGAYFSVTGYF</sequence>
<keyword evidence="1" id="KW-0732">Signal</keyword>
<gene>
    <name evidence="2" type="ORF">A9E74_01111</name>
</gene>
<dbReference type="Proteomes" id="UP000094379">
    <property type="component" value="Unassembled WGS sequence"/>
</dbReference>
<protein>
    <recommendedName>
        <fullName evidence="4">DUF3034 domain-containing protein</fullName>
    </recommendedName>
</protein>
<evidence type="ECO:0000313" key="3">
    <source>
        <dbReference type="Proteomes" id="UP000094379"/>
    </source>
</evidence>
<feature type="signal peptide" evidence="1">
    <location>
        <begin position="1"/>
        <end position="18"/>
    </location>
</feature>
<name>A0A1E3GT51_9GAMM</name>
<dbReference type="Pfam" id="PF11231">
    <property type="entry name" value="DUF3034"/>
    <property type="match status" value="1"/>
</dbReference>
<dbReference type="PATRIC" id="fig|291169.3.peg.1115"/>
<dbReference type="RefSeq" id="WP_069295618.1">
    <property type="nucleotide sequence ID" value="NZ_MCRI01000008.1"/>
</dbReference>